<sequence>MAGRSSTPQPSHNSHAGDHFYDDHFYDDHFYDDHFYDDHFNQDGQMYFMNTETYE</sequence>
<name>A0AAE0WQY2_9PEZI</name>
<keyword evidence="2" id="KW-1185">Reference proteome</keyword>
<organism evidence="1 2">
    <name type="scientific">Recurvomyces mirabilis</name>
    <dbReference type="NCBI Taxonomy" id="574656"/>
    <lineage>
        <taxon>Eukaryota</taxon>
        <taxon>Fungi</taxon>
        <taxon>Dikarya</taxon>
        <taxon>Ascomycota</taxon>
        <taxon>Pezizomycotina</taxon>
        <taxon>Dothideomycetes</taxon>
        <taxon>Dothideomycetidae</taxon>
        <taxon>Mycosphaerellales</taxon>
        <taxon>Teratosphaeriaceae</taxon>
        <taxon>Recurvomyces</taxon>
    </lineage>
</organism>
<reference evidence="1" key="1">
    <citation type="submission" date="2023-07" db="EMBL/GenBank/DDBJ databases">
        <title>Black Yeasts Isolated from many extreme environments.</title>
        <authorList>
            <person name="Coleine C."/>
            <person name="Stajich J.E."/>
            <person name="Selbmann L."/>
        </authorList>
    </citation>
    <scope>NUCLEOTIDE SEQUENCE</scope>
    <source>
        <strain evidence="1">CCFEE 5485</strain>
    </source>
</reference>
<proteinExistence type="predicted"/>
<evidence type="ECO:0000313" key="2">
    <source>
        <dbReference type="Proteomes" id="UP001274830"/>
    </source>
</evidence>
<protein>
    <submittedName>
        <fullName evidence="1">Uncharacterized protein</fullName>
    </submittedName>
</protein>
<dbReference type="AlphaFoldDB" id="A0AAE0WQY2"/>
<accession>A0AAE0WQY2</accession>
<dbReference type="Proteomes" id="UP001274830">
    <property type="component" value="Unassembled WGS sequence"/>
</dbReference>
<gene>
    <name evidence="1" type="ORF">LTR78_003659</name>
</gene>
<dbReference type="EMBL" id="JAUTXT010000010">
    <property type="protein sequence ID" value="KAK3676383.1"/>
    <property type="molecule type" value="Genomic_DNA"/>
</dbReference>
<comment type="caution">
    <text evidence="1">The sequence shown here is derived from an EMBL/GenBank/DDBJ whole genome shotgun (WGS) entry which is preliminary data.</text>
</comment>
<evidence type="ECO:0000313" key="1">
    <source>
        <dbReference type="EMBL" id="KAK3676383.1"/>
    </source>
</evidence>